<organism evidence="1 2">
    <name type="scientific">Pseudomonas plecoglossicida</name>
    <dbReference type="NCBI Taxonomy" id="70775"/>
    <lineage>
        <taxon>Bacteria</taxon>
        <taxon>Pseudomonadati</taxon>
        <taxon>Pseudomonadota</taxon>
        <taxon>Gammaproteobacteria</taxon>
        <taxon>Pseudomonadales</taxon>
        <taxon>Pseudomonadaceae</taxon>
        <taxon>Pseudomonas</taxon>
    </lineage>
</organism>
<gene>
    <name evidence="1" type="ORF">CMV24_19550</name>
</gene>
<dbReference type="AlphaFoldDB" id="A0A2A3M1V0"/>
<dbReference type="RefSeq" id="WP_054893917.1">
    <property type="nucleotide sequence ID" value="NZ_NTME01000022.1"/>
</dbReference>
<sequence>MSKQIQANQTAVLVADREQGTILAALRHYQEILRSGASAAPGLLDIASNSGQLTPLSTQEIEVLCEKVNFGSTLKELESFVANAKAK</sequence>
<accession>A0A2A3M1V0</accession>
<reference evidence="1 2" key="1">
    <citation type="submission" date="2017-09" db="EMBL/GenBank/DDBJ databases">
        <authorList>
            <person name="Ehlers B."/>
            <person name="Leendertz F.H."/>
        </authorList>
    </citation>
    <scope>NUCLEOTIDE SEQUENCE [LARGE SCALE GENOMIC DNA]</scope>
    <source>
        <strain evidence="1 2">DJ-1</strain>
    </source>
</reference>
<evidence type="ECO:0000313" key="1">
    <source>
        <dbReference type="EMBL" id="PBJ93872.1"/>
    </source>
</evidence>
<proteinExistence type="predicted"/>
<comment type="caution">
    <text evidence="1">The sequence shown here is derived from an EMBL/GenBank/DDBJ whole genome shotgun (WGS) entry which is preliminary data.</text>
</comment>
<protein>
    <submittedName>
        <fullName evidence="1">Uncharacterized protein</fullName>
    </submittedName>
</protein>
<name>A0A2A3M1V0_PSEDL</name>
<evidence type="ECO:0000313" key="2">
    <source>
        <dbReference type="Proteomes" id="UP000218102"/>
    </source>
</evidence>
<dbReference type="Proteomes" id="UP000218102">
    <property type="component" value="Unassembled WGS sequence"/>
</dbReference>
<dbReference type="EMBL" id="NTME01000022">
    <property type="protein sequence ID" value="PBJ93872.1"/>
    <property type="molecule type" value="Genomic_DNA"/>
</dbReference>